<evidence type="ECO:0000256" key="7">
    <source>
        <dbReference type="ARBA" id="ARBA00022840"/>
    </source>
</evidence>
<evidence type="ECO:0000256" key="5">
    <source>
        <dbReference type="ARBA" id="ARBA00022741"/>
    </source>
</evidence>
<evidence type="ECO:0000256" key="1">
    <source>
        <dbReference type="ARBA" id="ARBA00010540"/>
    </source>
</evidence>
<evidence type="ECO:0000256" key="4">
    <source>
        <dbReference type="ARBA" id="ARBA00022679"/>
    </source>
</evidence>
<feature type="binding site" evidence="11">
    <location>
        <position position="199"/>
    </location>
    <ligand>
        <name>ATP</name>
        <dbReference type="ChEBI" id="CHEBI:30616"/>
    </ligand>
</feature>
<dbReference type="EC" id="2.7.4.26" evidence="2 10"/>
<evidence type="ECO:0000313" key="15">
    <source>
        <dbReference type="Proteomes" id="UP000632195"/>
    </source>
</evidence>
<evidence type="ECO:0000256" key="10">
    <source>
        <dbReference type="PIRNR" id="PIRNR016496"/>
    </source>
</evidence>
<evidence type="ECO:0000256" key="11">
    <source>
        <dbReference type="PIRSR" id="PIRSR016496-1"/>
    </source>
</evidence>
<keyword evidence="7 10" id="KW-0067">ATP-binding</keyword>
<dbReference type="NCBIfam" id="NF040647">
    <property type="entry name" value="IPPK_Arch"/>
    <property type="match status" value="1"/>
</dbReference>
<dbReference type="GO" id="GO:0102043">
    <property type="term" value="F:isopentenyl phosphate kinase activity"/>
    <property type="evidence" value="ECO:0007669"/>
    <property type="project" value="UniProtKB-EC"/>
</dbReference>
<evidence type="ECO:0000256" key="9">
    <source>
        <dbReference type="ARBA" id="ARBA00049063"/>
    </source>
</evidence>
<dbReference type="GO" id="GO:0005829">
    <property type="term" value="C:cytosol"/>
    <property type="evidence" value="ECO:0007669"/>
    <property type="project" value="TreeGrafter"/>
</dbReference>
<keyword evidence="5 10" id="KW-0547">Nucleotide-binding</keyword>
<keyword evidence="4 10" id="KW-0808">Transferase</keyword>
<dbReference type="PANTHER" id="PTHR43654:SF1">
    <property type="entry name" value="ISOPENTENYL PHOSPHATE KINASE"/>
    <property type="match status" value="1"/>
</dbReference>
<feature type="binding site" evidence="11">
    <location>
        <begin position="5"/>
        <end position="9"/>
    </location>
    <ligand>
        <name>ATP</name>
        <dbReference type="ChEBI" id="CHEBI:30616"/>
    </ligand>
</feature>
<evidence type="ECO:0000259" key="13">
    <source>
        <dbReference type="Pfam" id="PF00696"/>
    </source>
</evidence>
<proteinExistence type="inferred from homology"/>
<comment type="caution">
    <text evidence="14">The sequence shown here is derived from an EMBL/GenBank/DDBJ whole genome shotgun (WGS) entry which is preliminary data.</text>
</comment>
<comment type="function">
    <text evidence="10">Catalyzes the formation of isopentenyl diphosphate (IPP), the building block of all isoprenoids.</text>
</comment>
<keyword evidence="6 10" id="KW-0418">Kinase</keyword>
<dbReference type="InterPro" id="IPR024192">
    <property type="entry name" value="Fosfomycin_R_FomA-type"/>
</dbReference>
<dbReference type="GO" id="GO:0005524">
    <property type="term" value="F:ATP binding"/>
    <property type="evidence" value="ECO:0007669"/>
    <property type="project" value="UniProtKB-KW"/>
</dbReference>
<feature type="binding site" evidence="11">
    <location>
        <position position="44"/>
    </location>
    <ligand>
        <name>substrate</name>
    </ligand>
</feature>
<dbReference type="Pfam" id="PF00696">
    <property type="entry name" value="AA_kinase"/>
    <property type="match status" value="1"/>
</dbReference>
<dbReference type="PIRSF" id="PIRSF016496">
    <property type="entry name" value="Kin_FomA"/>
    <property type="match status" value="1"/>
</dbReference>
<dbReference type="AlphaFoldDB" id="A0AA37BQB7"/>
<protein>
    <recommendedName>
        <fullName evidence="3 10">Isopentenyl phosphate kinase</fullName>
        <shortName evidence="10">IPK</shortName>
        <ecNumber evidence="2 10">2.7.4.26</ecNumber>
    </recommendedName>
</protein>
<feature type="binding site" evidence="11">
    <location>
        <position position="162"/>
    </location>
    <ligand>
        <name>ATP</name>
        <dbReference type="ChEBI" id="CHEBI:30616"/>
    </ligand>
</feature>
<evidence type="ECO:0000256" key="12">
    <source>
        <dbReference type="PIRSR" id="PIRSR016496-2"/>
    </source>
</evidence>
<dbReference type="CDD" id="cd04241">
    <property type="entry name" value="AAK_FomA-like"/>
    <property type="match status" value="1"/>
</dbReference>
<evidence type="ECO:0000256" key="2">
    <source>
        <dbReference type="ARBA" id="ARBA00012908"/>
    </source>
</evidence>
<evidence type="ECO:0000256" key="6">
    <source>
        <dbReference type="ARBA" id="ARBA00022777"/>
    </source>
</evidence>
<feature type="site" description="Transition state stabilizer" evidence="12">
    <location>
        <position position="14"/>
    </location>
</feature>
<dbReference type="GO" id="GO:0016301">
    <property type="term" value="F:kinase activity"/>
    <property type="evidence" value="ECO:0007669"/>
    <property type="project" value="UniProtKB-KW"/>
</dbReference>
<dbReference type="SUPFAM" id="SSF53633">
    <property type="entry name" value="Carbamate kinase-like"/>
    <property type="match status" value="1"/>
</dbReference>
<gene>
    <name evidence="14" type="ORF">GCM10007108_00680</name>
</gene>
<feature type="domain" description="Aspartate/glutamate/uridylate kinase" evidence="13">
    <location>
        <begin position="3"/>
        <end position="221"/>
    </location>
</feature>
<dbReference type="InterPro" id="IPR036393">
    <property type="entry name" value="AceGlu_kinase-like_sf"/>
</dbReference>
<dbReference type="Proteomes" id="UP000632195">
    <property type="component" value="Unassembled WGS sequence"/>
</dbReference>
<reference evidence="14" key="2">
    <citation type="submission" date="2022-09" db="EMBL/GenBank/DDBJ databases">
        <authorList>
            <person name="Sun Q."/>
            <person name="Ohkuma M."/>
        </authorList>
    </citation>
    <scope>NUCLEOTIDE SEQUENCE</scope>
    <source>
        <strain evidence="14">JCM 13583</strain>
    </source>
</reference>
<reference evidence="14" key="1">
    <citation type="journal article" date="2014" name="Int. J. Syst. Evol. Microbiol.">
        <title>Complete genome sequence of Corynebacterium casei LMG S-19264T (=DSM 44701T), isolated from a smear-ripened cheese.</title>
        <authorList>
            <consortium name="US DOE Joint Genome Institute (JGI-PGF)"/>
            <person name="Walter F."/>
            <person name="Albersmeier A."/>
            <person name="Kalinowski J."/>
            <person name="Ruckert C."/>
        </authorList>
    </citation>
    <scope>NUCLEOTIDE SEQUENCE</scope>
    <source>
        <strain evidence="14">JCM 13583</strain>
    </source>
</reference>
<dbReference type="RefSeq" id="WP_188679338.1">
    <property type="nucleotide sequence ID" value="NZ_BMNY01000001.1"/>
</dbReference>
<sequence length="240" mass="26087">MKIFKIGGSVITDKAIYRKAKMETIERIAGVLSGMGEMVIVHGGGSFGHIKAREFGFPGRLDEGNRMGVAIVHRDMVDLNSLVSSALIKRGVPAVPFSIIEHYRDGAVDYSILPSLLRAGLTPVLFGDTYVSGDYCGIYSGDRIMRDLAEMLRPEEAVFMTDVDGIFESDPKRDSRARLIPRFSGEGALLGGSGDVTGGMRAKVKEALEIKRFSGRVVIMNGNFPERLLQNGAFLGTVIE</sequence>
<feature type="binding site" evidence="11">
    <location>
        <position position="49"/>
    </location>
    <ligand>
        <name>substrate</name>
    </ligand>
</feature>
<keyword evidence="8" id="KW-0414">Isoprene biosynthesis</keyword>
<feature type="binding site" evidence="11">
    <location>
        <position position="141"/>
    </location>
    <ligand>
        <name>substrate</name>
    </ligand>
</feature>
<feature type="binding site" evidence="11">
    <location>
        <position position="203"/>
    </location>
    <ligand>
        <name>ATP</name>
        <dbReference type="ChEBI" id="CHEBI:30616"/>
    </ligand>
</feature>
<dbReference type="EMBL" id="BMNY01000001">
    <property type="protein sequence ID" value="GGM66296.1"/>
    <property type="molecule type" value="Genomic_DNA"/>
</dbReference>
<feature type="binding site" evidence="11">
    <location>
        <position position="45"/>
    </location>
    <ligand>
        <name>substrate</name>
    </ligand>
</feature>
<name>A0AA37BQB7_9ARCH</name>
<organism evidence="14 15">
    <name type="scientific">Thermogymnomonas acidicola</name>
    <dbReference type="NCBI Taxonomy" id="399579"/>
    <lineage>
        <taxon>Archaea</taxon>
        <taxon>Methanobacteriati</taxon>
        <taxon>Thermoplasmatota</taxon>
        <taxon>Thermoplasmata</taxon>
        <taxon>Thermoplasmatales</taxon>
        <taxon>Thermogymnomonas</taxon>
    </lineage>
</organism>
<evidence type="ECO:0000313" key="14">
    <source>
        <dbReference type="EMBL" id="GGM66296.1"/>
    </source>
</evidence>
<comment type="catalytic activity">
    <reaction evidence="9 10">
        <text>isopentenyl phosphate + ATP = isopentenyl diphosphate + ADP</text>
        <dbReference type="Rhea" id="RHEA:33963"/>
        <dbReference type="ChEBI" id="CHEBI:30616"/>
        <dbReference type="ChEBI" id="CHEBI:65078"/>
        <dbReference type="ChEBI" id="CHEBI:128769"/>
        <dbReference type="ChEBI" id="CHEBI:456216"/>
        <dbReference type="EC" id="2.7.4.26"/>
    </reaction>
</comment>
<comment type="subunit">
    <text evidence="10">Homodimer.</text>
</comment>
<accession>A0AA37BQB7</accession>
<dbReference type="Gene3D" id="3.40.1160.10">
    <property type="entry name" value="Acetylglutamate kinase-like"/>
    <property type="match status" value="1"/>
</dbReference>
<dbReference type="PANTHER" id="PTHR43654">
    <property type="entry name" value="GLUTAMATE 5-KINASE"/>
    <property type="match status" value="1"/>
</dbReference>
<dbReference type="GO" id="GO:0016114">
    <property type="term" value="P:terpenoid biosynthetic process"/>
    <property type="evidence" value="ECO:0007669"/>
    <property type="project" value="TreeGrafter"/>
</dbReference>
<dbReference type="InterPro" id="IPR001048">
    <property type="entry name" value="Asp/Glu/Uridylate_kinase"/>
</dbReference>
<evidence type="ECO:0000256" key="3">
    <source>
        <dbReference type="ARBA" id="ARBA00017267"/>
    </source>
</evidence>
<evidence type="ECO:0000256" key="8">
    <source>
        <dbReference type="ARBA" id="ARBA00023229"/>
    </source>
</evidence>
<comment type="similarity">
    <text evidence="1 10">Belongs to the isopentenyl phosphate kinase family.</text>
</comment>
<keyword evidence="15" id="KW-1185">Reference proteome</keyword>